<dbReference type="AlphaFoldDB" id="A0A2N0NFJ8"/>
<name>A0A2N0NFJ8_9GLOM</name>
<sequence>MLYVLNKESQKVLNLLLTQSPKLKSKLKFNKKVKIKSNLKGVSLFVSGVKTWDYNSFYDFPWIPKWNAIVIEKSLRKLITLTTNTKNLERFLNLNRNVKYRKCEIDWSIFFNNFLGEKQKLYTDFKESKIRRRKIQLMI</sequence>
<dbReference type="EMBL" id="LLXJ01008340">
    <property type="protein sequence ID" value="PKB93330.1"/>
    <property type="molecule type" value="Genomic_DNA"/>
</dbReference>
<accession>A0A2N0NFJ8</accession>
<evidence type="ECO:0000313" key="2">
    <source>
        <dbReference type="Proteomes" id="UP000232722"/>
    </source>
</evidence>
<dbReference type="VEuPathDB" id="FungiDB:RhiirFUN_024323"/>
<organism evidence="1 2">
    <name type="scientific">Rhizophagus irregularis</name>
    <dbReference type="NCBI Taxonomy" id="588596"/>
    <lineage>
        <taxon>Eukaryota</taxon>
        <taxon>Fungi</taxon>
        <taxon>Fungi incertae sedis</taxon>
        <taxon>Mucoromycota</taxon>
        <taxon>Glomeromycotina</taxon>
        <taxon>Glomeromycetes</taxon>
        <taxon>Glomerales</taxon>
        <taxon>Glomeraceae</taxon>
        <taxon>Rhizophagus</taxon>
    </lineage>
</organism>
<evidence type="ECO:0000313" key="1">
    <source>
        <dbReference type="EMBL" id="PKB93330.1"/>
    </source>
</evidence>
<protein>
    <submittedName>
        <fullName evidence="1">Uncharacterized protein</fullName>
    </submittedName>
</protein>
<reference evidence="1 2" key="2">
    <citation type="submission" date="2017-09" db="EMBL/GenBank/DDBJ databases">
        <title>Extensive intraspecific genome diversity in a model arbuscular mycorrhizal fungus.</title>
        <authorList>
            <person name="Chen E.C."/>
            <person name="Morin E."/>
            <person name="Beaudet D."/>
            <person name="Noel J."/>
            <person name="Ndikumana S."/>
            <person name="Charron P."/>
            <person name="St-Onge C."/>
            <person name="Giorgi J."/>
            <person name="Grigoriev I.V."/>
            <person name="Roux C."/>
            <person name="Martin F.M."/>
            <person name="Corradi N."/>
        </authorList>
    </citation>
    <scope>NUCLEOTIDE SEQUENCE [LARGE SCALE GENOMIC DNA]</scope>
    <source>
        <strain evidence="1 2">A5</strain>
    </source>
</reference>
<proteinExistence type="predicted"/>
<dbReference type="Proteomes" id="UP000232722">
    <property type="component" value="Unassembled WGS sequence"/>
</dbReference>
<reference evidence="1 2" key="1">
    <citation type="submission" date="2016-04" db="EMBL/GenBank/DDBJ databases">
        <title>Genome analyses suggest a sexual origin of heterokaryosis in a supposedly ancient asexual fungus.</title>
        <authorList>
            <person name="Ropars J."/>
            <person name="Sedzielewska K."/>
            <person name="Noel J."/>
            <person name="Charron P."/>
            <person name="Farinelli L."/>
            <person name="Marton T."/>
            <person name="Kruger M."/>
            <person name="Pelin A."/>
            <person name="Brachmann A."/>
            <person name="Corradi N."/>
        </authorList>
    </citation>
    <scope>NUCLEOTIDE SEQUENCE [LARGE SCALE GENOMIC DNA]</scope>
    <source>
        <strain evidence="1 2">A5</strain>
    </source>
</reference>
<gene>
    <name evidence="1" type="ORF">RhiirA5_508006</name>
</gene>
<comment type="caution">
    <text evidence="1">The sequence shown here is derived from an EMBL/GenBank/DDBJ whole genome shotgun (WGS) entry which is preliminary data.</text>
</comment>